<gene>
    <name evidence="3" type="ORF">SLS56_010508</name>
</gene>
<comment type="caution">
    <text evidence="3">The sequence shown here is derived from an EMBL/GenBank/DDBJ whole genome shotgun (WGS) entry which is preliminary data.</text>
</comment>
<evidence type="ECO:0000313" key="4">
    <source>
        <dbReference type="Proteomes" id="UP001521116"/>
    </source>
</evidence>
<evidence type="ECO:0000256" key="2">
    <source>
        <dbReference type="ARBA" id="ARBA00023242"/>
    </source>
</evidence>
<comment type="subcellular location">
    <subcellularLocation>
        <location evidence="1">Nucleus</location>
    </subcellularLocation>
</comment>
<accession>A0ABR3SFP6</accession>
<dbReference type="PANTHER" id="PTHR37534">
    <property type="entry name" value="TRANSCRIPTIONAL ACTIVATOR PROTEIN UGA3"/>
    <property type="match status" value="1"/>
</dbReference>
<keyword evidence="4" id="KW-1185">Reference proteome</keyword>
<evidence type="ECO:0000256" key="1">
    <source>
        <dbReference type="ARBA" id="ARBA00004123"/>
    </source>
</evidence>
<name>A0ABR3SFP6_9PEZI</name>
<dbReference type="EMBL" id="JAJVDC020000205">
    <property type="protein sequence ID" value="KAL1618580.1"/>
    <property type="molecule type" value="Genomic_DNA"/>
</dbReference>
<keyword evidence="2" id="KW-0539">Nucleus</keyword>
<proteinExistence type="predicted"/>
<dbReference type="Pfam" id="PF11951">
    <property type="entry name" value="Fungal_trans_2"/>
    <property type="match status" value="1"/>
</dbReference>
<dbReference type="Proteomes" id="UP001521116">
    <property type="component" value="Unassembled WGS sequence"/>
</dbReference>
<protein>
    <submittedName>
        <fullName evidence="3">Uncharacterized protein</fullName>
    </submittedName>
</protein>
<organism evidence="3 4">
    <name type="scientific">Neofusicoccum ribis</name>
    <dbReference type="NCBI Taxonomy" id="45134"/>
    <lineage>
        <taxon>Eukaryota</taxon>
        <taxon>Fungi</taxon>
        <taxon>Dikarya</taxon>
        <taxon>Ascomycota</taxon>
        <taxon>Pezizomycotina</taxon>
        <taxon>Dothideomycetes</taxon>
        <taxon>Dothideomycetes incertae sedis</taxon>
        <taxon>Botryosphaeriales</taxon>
        <taxon>Botryosphaeriaceae</taxon>
        <taxon>Neofusicoccum</taxon>
    </lineage>
</organism>
<sequence length="196" mass="21692">MRVPVVEQSSQKVLDLLNGAEISTIRSLGGYSIQELIDYYDKNVAPIMVWVDSDHNLYRRHILPLAHTNPTVRLAVAAVSAQHAGEPDVPEDARNEAVSTIARYINDVTNQVTGGHDIEKRLDADSAEWILASMLVLSCYEMAHSGAAAADFHRRAARSLINTLSATECSRSMLFVSLRNMLSTILYFRIPIMGHS</sequence>
<dbReference type="PANTHER" id="PTHR37534:SF46">
    <property type="entry name" value="ZN(II)2CYS6 TRANSCRIPTION FACTOR (EUROFUNG)"/>
    <property type="match status" value="1"/>
</dbReference>
<dbReference type="InterPro" id="IPR021858">
    <property type="entry name" value="Fun_TF"/>
</dbReference>
<reference evidence="3 4" key="1">
    <citation type="submission" date="2024-02" db="EMBL/GenBank/DDBJ databases">
        <title>De novo assembly and annotation of 12 fungi associated with fruit tree decline syndrome in Ontario, Canada.</title>
        <authorList>
            <person name="Sulman M."/>
            <person name="Ellouze W."/>
            <person name="Ilyukhin E."/>
        </authorList>
    </citation>
    <scope>NUCLEOTIDE SEQUENCE [LARGE SCALE GENOMIC DNA]</scope>
    <source>
        <strain evidence="3 4">M1-105</strain>
    </source>
</reference>
<evidence type="ECO:0000313" key="3">
    <source>
        <dbReference type="EMBL" id="KAL1618580.1"/>
    </source>
</evidence>